<keyword evidence="5 10" id="KW-0812">Transmembrane</keyword>
<dbReference type="PRINTS" id="PR01410">
    <property type="entry name" value="CCBIOGENESIS"/>
</dbReference>
<evidence type="ECO:0000313" key="14">
    <source>
        <dbReference type="Proteomes" id="UP000253823"/>
    </source>
</evidence>
<feature type="transmembrane region" description="Helical" evidence="10">
    <location>
        <begin position="352"/>
        <end position="373"/>
    </location>
</feature>
<feature type="transmembrane region" description="Helical" evidence="10">
    <location>
        <begin position="41"/>
        <end position="62"/>
    </location>
</feature>
<dbReference type="GO" id="GO:0005886">
    <property type="term" value="C:plasma membrane"/>
    <property type="evidence" value="ECO:0007669"/>
    <property type="project" value="UniProtKB-SubCell"/>
</dbReference>
<dbReference type="NCBIfam" id="TIGR03145">
    <property type="entry name" value="cyt_nit_nrfE"/>
    <property type="match status" value="1"/>
</dbReference>
<gene>
    <name evidence="13" type="primary">nrfE</name>
    <name evidence="13" type="ORF">DPV95_06345</name>
</gene>
<dbReference type="InterPro" id="IPR003567">
    <property type="entry name" value="Cyt_c_biogenesis"/>
</dbReference>
<sequence>MLPEFGFLSLLFATTAALLLSIVPQIGIWRNKPSLTNTAWGLSYCFGIFTSVSIGILAYSFATDDFTLEYVAAHSNSQLPTFFKVAATWGGHEGSILFWLFTLSLWLVAFAFFSRKNDRTFSAQTLSLLGLICLGFAIFILFYSNPFGRAFPAPAEGRDLNPMLQDIGLIFHPPLLYVGYVGFAVNFAMSISALIFNRSAQVIARAMRAWVLVSWLFLTLGIVLGAWWAYYELGWGGWWFWDPVENASLMPWLLGLALLHSLMVTERQGMFSYWTTLFSLLAFAFSVLGTFIVRSGALTSVHAFSLDSSRGYVLLLIFFLLTVGSLSLFALRTNTNESAVKFPLISKTGAILGLNIVLAVATVSTFLGTFYPMLFQAMNWGSISVGAPYFNSIFLPLLTLVLFAMAATLCLSWFKSDKKRFFKRLLLLIPAAVIAYGMIWNALQNDDALRFHFFAYVLLTLAIWVLFVTLWQNWTKVRLAYFGMILAHCGVAIATMGAVMSSYFGSELGVRLAPQQSQQLGQFEFHYDRFSNEIGPNFTAEVAFFSVSKQGKPYAEIVPERRYYDVRTMTMSEVGLDAGFWGDLYIVMGDNLGKGEFTFRLHYKPLIRWLWLGGILMALGALCSAINLKRKRNE</sequence>
<name>A0AAQ0GYV4_HAEPA</name>
<feature type="domain" description="Cytochrome c assembly protein" evidence="11">
    <location>
        <begin position="89"/>
        <end position="295"/>
    </location>
</feature>
<dbReference type="InterPro" id="IPR032523">
    <property type="entry name" value="CcmF_C"/>
</dbReference>
<dbReference type="InterPro" id="IPR003568">
    <property type="entry name" value="Cyt_c_biogenesis_CcmF"/>
</dbReference>
<reference evidence="13 14" key="1">
    <citation type="submission" date="2018-05" db="EMBL/GenBank/DDBJ databases">
        <title>Draft Genome Sequences for a Diverse set of 7 Haemophilus Species.</title>
        <authorList>
            <person name="Nichols M."/>
            <person name="Topaz N."/>
            <person name="Wang X."/>
            <person name="Wang X."/>
            <person name="Boxrud D."/>
        </authorList>
    </citation>
    <scope>NUCLEOTIDE SEQUENCE [LARGE SCALE GENOMIC DNA]</scope>
    <source>
        <strain evidence="13 14">C2006002596</strain>
    </source>
</reference>
<comment type="subcellular location">
    <subcellularLocation>
        <location evidence="1">Cell inner membrane</location>
        <topology evidence="1">Multi-pass membrane protein</topology>
    </subcellularLocation>
</comment>
<feature type="transmembrane region" description="Helical" evidence="10">
    <location>
        <begin position="449"/>
        <end position="467"/>
    </location>
</feature>
<feature type="transmembrane region" description="Helical" evidence="10">
    <location>
        <begin position="6"/>
        <end position="29"/>
    </location>
</feature>
<keyword evidence="6" id="KW-0201">Cytochrome c-type biogenesis</keyword>
<evidence type="ECO:0000256" key="5">
    <source>
        <dbReference type="ARBA" id="ARBA00022692"/>
    </source>
</evidence>
<evidence type="ECO:0000256" key="8">
    <source>
        <dbReference type="ARBA" id="ARBA00023136"/>
    </source>
</evidence>
<dbReference type="InterPro" id="IPR017563">
    <property type="entry name" value="CytC_NO3Rdtase_biogenesis_NrfE"/>
</dbReference>
<dbReference type="InterPro" id="IPR002541">
    <property type="entry name" value="Cyt_c_assembly"/>
</dbReference>
<dbReference type="NCBIfam" id="TIGR00353">
    <property type="entry name" value="nrfE"/>
    <property type="match status" value="1"/>
</dbReference>
<feature type="transmembrane region" description="Helical" evidence="10">
    <location>
        <begin position="609"/>
        <end position="628"/>
    </location>
</feature>
<feature type="transmembrane region" description="Helical" evidence="10">
    <location>
        <begin position="96"/>
        <end position="113"/>
    </location>
</feature>
<dbReference type="NCBIfam" id="NF007691">
    <property type="entry name" value="PRK10369.1"/>
    <property type="match status" value="1"/>
</dbReference>
<dbReference type="PANTHER" id="PTHR43653:SF1">
    <property type="entry name" value="CYTOCHROME C-TYPE BIOGENESIS PROTEIN CCMF"/>
    <property type="match status" value="1"/>
</dbReference>
<dbReference type="GO" id="GO:0017004">
    <property type="term" value="P:cytochrome complex assembly"/>
    <property type="evidence" value="ECO:0007669"/>
    <property type="project" value="UniProtKB-KW"/>
</dbReference>
<organism evidence="13 14">
    <name type="scientific">Haemophilus parainfluenzae</name>
    <dbReference type="NCBI Taxonomy" id="729"/>
    <lineage>
        <taxon>Bacteria</taxon>
        <taxon>Pseudomonadati</taxon>
        <taxon>Pseudomonadota</taxon>
        <taxon>Gammaproteobacteria</taxon>
        <taxon>Pasteurellales</taxon>
        <taxon>Pasteurellaceae</taxon>
        <taxon>Haemophilus</taxon>
    </lineage>
</organism>
<evidence type="ECO:0000256" key="7">
    <source>
        <dbReference type="ARBA" id="ARBA00022989"/>
    </source>
</evidence>
<feature type="transmembrane region" description="Helical" evidence="10">
    <location>
        <begin position="272"/>
        <end position="292"/>
    </location>
</feature>
<comment type="function">
    <text evidence="9">Required for the biogenesis of c-type cytochromes. Possible subunit of a heme lyase.</text>
</comment>
<keyword evidence="7 10" id="KW-1133">Transmembrane helix</keyword>
<dbReference type="AlphaFoldDB" id="A0AAQ0GYV4"/>
<dbReference type="Proteomes" id="UP000253823">
    <property type="component" value="Unassembled WGS sequence"/>
</dbReference>
<protein>
    <submittedName>
        <fullName evidence="13">Heme lyase NrfEFG subunit NrfE</fullName>
    </submittedName>
</protein>
<feature type="transmembrane region" description="Helical" evidence="10">
    <location>
        <begin position="479"/>
        <end position="504"/>
    </location>
</feature>
<dbReference type="GO" id="GO:0016829">
    <property type="term" value="F:lyase activity"/>
    <property type="evidence" value="ECO:0007669"/>
    <property type="project" value="UniProtKB-KW"/>
</dbReference>
<dbReference type="Pfam" id="PF01578">
    <property type="entry name" value="Cytochrom_C_asm"/>
    <property type="match status" value="1"/>
</dbReference>
<comment type="similarity">
    <text evidence="2">Belongs to the CcmF/CycK/Ccl1/NrfE/CcsA family.</text>
</comment>
<evidence type="ECO:0000256" key="10">
    <source>
        <dbReference type="SAM" id="Phobius"/>
    </source>
</evidence>
<evidence type="ECO:0000256" key="3">
    <source>
        <dbReference type="ARBA" id="ARBA00022475"/>
    </source>
</evidence>
<dbReference type="PANTHER" id="PTHR43653">
    <property type="entry name" value="CYTOCHROME C ASSEMBLY PROTEIN-RELATED"/>
    <property type="match status" value="1"/>
</dbReference>
<evidence type="ECO:0000256" key="6">
    <source>
        <dbReference type="ARBA" id="ARBA00022748"/>
    </source>
</evidence>
<proteinExistence type="inferred from homology"/>
<accession>A0AAQ0GYV4</accession>
<evidence type="ECO:0000259" key="12">
    <source>
        <dbReference type="Pfam" id="PF16327"/>
    </source>
</evidence>
<dbReference type="Pfam" id="PF16327">
    <property type="entry name" value="CcmF_C"/>
    <property type="match status" value="1"/>
</dbReference>
<dbReference type="PRINTS" id="PR01413">
    <property type="entry name" value="NRFEBIOGNSIS"/>
</dbReference>
<evidence type="ECO:0000256" key="9">
    <source>
        <dbReference type="ARBA" id="ARBA00037230"/>
    </source>
</evidence>
<keyword evidence="8 10" id="KW-0472">Membrane</keyword>
<feature type="transmembrane region" description="Helical" evidence="10">
    <location>
        <begin position="177"/>
        <end position="197"/>
    </location>
</feature>
<keyword evidence="13" id="KW-0456">Lyase</keyword>
<keyword evidence="3" id="KW-1003">Cell membrane</keyword>
<feature type="transmembrane region" description="Helical" evidence="10">
    <location>
        <begin position="393"/>
        <end position="413"/>
    </location>
</feature>
<feature type="transmembrane region" description="Helical" evidence="10">
    <location>
        <begin position="425"/>
        <end position="443"/>
    </location>
</feature>
<feature type="transmembrane region" description="Helical" evidence="10">
    <location>
        <begin position="125"/>
        <end position="144"/>
    </location>
</feature>
<feature type="transmembrane region" description="Helical" evidence="10">
    <location>
        <begin position="249"/>
        <end position="265"/>
    </location>
</feature>
<feature type="transmembrane region" description="Helical" evidence="10">
    <location>
        <begin position="312"/>
        <end position="331"/>
    </location>
</feature>
<feature type="transmembrane region" description="Helical" evidence="10">
    <location>
        <begin position="209"/>
        <end position="229"/>
    </location>
</feature>
<feature type="domain" description="Cytochrome c-type biogenesis protein CcmF C-terminal" evidence="12">
    <location>
        <begin position="315"/>
        <end position="626"/>
    </location>
</feature>
<evidence type="ECO:0000259" key="11">
    <source>
        <dbReference type="Pfam" id="PF01578"/>
    </source>
</evidence>
<dbReference type="RefSeq" id="WP_111406824.1">
    <property type="nucleotide sequence ID" value="NZ_QEPT01000004.1"/>
</dbReference>
<evidence type="ECO:0000256" key="4">
    <source>
        <dbReference type="ARBA" id="ARBA00022519"/>
    </source>
</evidence>
<evidence type="ECO:0000256" key="1">
    <source>
        <dbReference type="ARBA" id="ARBA00004429"/>
    </source>
</evidence>
<dbReference type="EMBL" id="QEPT01000004">
    <property type="protein sequence ID" value="RDE83948.1"/>
    <property type="molecule type" value="Genomic_DNA"/>
</dbReference>
<dbReference type="GO" id="GO:0015232">
    <property type="term" value="F:heme transmembrane transporter activity"/>
    <property type="evidence" value="ECO:0007669"/>
    <property type="project" value="InterPro"/>
</dbReference>
<dbReference type="GO" id="GO:0020037">
    <property type="term" value="F:heme binding"/>
    <property type="evidence" value="ECO:0007669"/>
    <property type="project" value="InterPro"/>
</dbReference>
<comment type="caution">
    <text evidence="13">The sequence shown here is derived from an EMBL/GenBank/DDBJ whole genome shotgun (WGS) entry which is preliminary data.</text>
</comment>
<evidence type="ECO:0000256" key="2">
    <source>
        <dbReference type="ARBA" id="ARBA00009186"/>
    </source>
</evidence>
<keyword evidence="4" id="KW-0997">Cell inner membrane</keyword>
<dbReference type="InterPro" id="IPR003570">
    <property type="entry name" value="Cyt_c_biogenesis_NrfE"/>
</dbReference>
<evidence type="ECO:0000313" key="13">
    <source>
        <dbReference type="EMBL" id="RDE83948.1"/>
    </source>
</evidence>